<feature type="compositionally biased region" description="Polar residues" evidence="3">
    <location>
        <begin position="1"/>
        <end position="14"/>
    </location>
</feature>
<feature type="region of interest" description="Disordered" evidence="3">
    <location>
        <begin position="881"/>
        <end position="963"/>
    </location>
</feature>
<proteinExistence type="predicted"/>
<feature type="region of interest" description="Disordered" evidence="3">
    <location>
        <begin position="122"/>
        <end position="151"/>
    </location>
</feature>
<feature type="compositionally biased region" description="Polar residues" evidence="3">
    <location>
        <begin position="138"/>
        <end position="147"/>
    </location>
</feature>
<evidence type="ECO:0000259" key="4">
    <source>
        <dbReference type="Pfam" id="PF00730"/>
    </source>
</evidence>
<gene>
    <name evidence="5" type="primary">MBD4</name>
    <name evidence="5" type="ORF">IMSHALPRED_009634</name>
</gene>
<evidence type="ECO:0000256" key="1">
    <source>
        <dbReference type="ARBA" id="ARBA00004123"/>
    </source>
</evidence>
<dbReference type="Pfam" id="PF00730">
    <property type="entry name" value="HhH-GPD"/>
    <property type="match status" value="1"/>
</dbReference>
<feature type="compositionally biased region" description="Polar residues" evidence="3">
    <location>
        <begin position="76"/>
        <end position="86"/>
    </location>
</feature>
<feature type="compositionally biased region" description="Basic and acidic residues" evidence="3">
    <location>
        <begin position="323"/>
        <end position="345"/>
    </location>
</feature>
<feature type="compositionally biased region" description="Basic and acidic residues" evidence="3">
    <location>
        <begin position="904"/>
        <end position="914"/>
    </location>
</feature>
<feature type="region of interest" description="Disordered" evidence="3">
    <location>
        <begin position="1"/>
        <end position="95"/>
    </location>
</feature>
<feature type="compositionally biased region" description="Low complexity" evidence="3">
    <location>
        <begin position="34"/>
        <end position="45"/>
    </location>
</feature>
<dbReference type="PANTHER" id="PTHR15074">
    <property type="entry name" value="METHYL-CPG-BINDING PROTEIN"/>
    <property type="match status" value="1"/>
</dbReference>
<dbReference type="GO" id="GO:0003824">
    <property type="term" value="F:catalytic activity"/>
    <property type="evidence" value="ECO:0007669"/>
    <property type="project" value="InterPro"/>
</dbReference>
<dbReference type="Gene3D" id="1.10.340.30">
    <property type="entry name" value="Hypothetical protein, domain 2"/>
    <property type="match status" value="1"/>
</dbReference>
<dbReference type="EMBL" id="CAJPDT010000075">
    <property type="protein sequence ID" value="CAF9934225.1"/>
    <property type="molecule type" value="Genomic_DNA"/>
</dbReference>
<feature type="compositionally biased region" description="Low complexity" evidence="3">
    <location>
        <begin position="499"/>
        <end position="519"/>
    </location>
</feature>
<evidence type="ECO:0000313" key="5">
    <source>
        <dbReference type="EMBL" id="CAF9934225.1"/>
    </source>
</evidence>
<keyword evidence="6" id="KW-1185">Reference proteome</keyword>
<dbReference type="Proteomes" id="UP000664534">
    <property type="component" value="Unassembled WGS sequence"/>
</dbReference>
<sequence length="963" mass="108551">MATPFSTYLKSAVSQPADDFDSSPLNLPRKRPASELYYSSYGESEPTPTPKIRKIRHLHSGPGFSSEPRNPAFYSTPPSAQVPQDTSMEDPADDSDVYDQFDLGDFTKDEIKIYESMVCPGERLRDAGSPPNDLSAPAPQTTASTSEDPLGPSFLEKIPEEVHDMLDAGLSNAICRAIVDQILPVPLGSDGFGSQEGLDYECDCVAQHFMEELAKPAPQMERFIRQNLLRDDICHGRLDDFSDGYGPRISIKILHRMFEQEVYDFGRSKGLSKEQAIEHIIKAREDSSNRNVELAELGNYESTEYQDILNYLDSENFPEPEILKTKDEKVASNDAKKAHKAELRAQRKTRRRAEKKGSHKGEEDQAERPKEPDILARNPELPSTIPPIEDRDKPMKRKKKKRKLKSEPGVLVEFEIPSEEHKDKKVKADGDEQNAKPKKSKKKKEIGPEHSPFFQRSSGLNAKKKDAVRKVEQGVSLSEDRPPPAFTPVKKSAPITVTSPPSNESSPLSSLRSTPSLLSFGNKEAESDNRRIIQLSLDRTRSKSVALGQKQQNDPIELSAPVSSHISLRELNKRLLEGTIYQDGILLLKPESLASKSVLKKPRKRLMTVSPFFTRSLSKKPRASDKVSCIPFPPLRSTSFGLVQERLSHDPFRLLIAVIFLNKTRGSVALPVFYELMERYPTPADLAAANQADVVEIIQHLGLQNQRAKKCINLAKAWLERPPEKGKRYRVLHYPKKDDGKDVAPDDILGEEDERVAWEIGQLPGVGVYAIDSWRIFCRDELRGLPTGLPKELTPEAKEEELQKEWTRVLAGDKELRAYLRWRWLRNGWDWDPVTGERKKADESELAKADKGGVMYEGDCGDVVVGNAKIEVPEVPEAIKAESNVEVQNDMKENEADENVNSESKSKETSKQESEEAEATTADPLTQRRYRERRGTWQRHKESELQRFNSAQENIHSIEDAIL</sequence>
<dbReference type="GO" id="GO:0003677">
    <property type="term" value="F:DNA binding"/>
    <property type="evidence" value="ECO:0007669"/>
    <property type="project" value="InterPro"/>
</dbReference>
<organism evidence="5 6">
    <name type="scientific">Imshaugia aleurites</name>
    <dbReference type="NCBI Taxonomy" id="172621"/>
    <lineage>
        <taxon>Eukaryota</taxon>
        <taxon>Fungi</taxon>
        <taxon>Dikarya</taxon>
        <taxon>Ascomycota</taxon>
        <taxon>Pezizomycotina</taxon>
        <taxon>Lecanoromycetes</taxon>
        <taxon>OSLEUM clade</taxon>
        <taxon>Lecanoromycetidae</taxon>
        <taxon>Lecanorales</taxon>
        <taxon>Lecanorineae</taxon>
        <taxon>Parmeliaceae</taxon>
        <taxon>Imshaugia</taxon>
    </lineage>
</organism>
<dbReference type="SUPFAM" id="SSF48150">
    <property type="entry name" value="DNA-glycosylase"/>
    <property type="match status" value="1"/>
</dbReference>
<dbReference type="GO" id="GO:0006285">
    <property type="term" value="P:base-excision repair, AP site formation"/>
    <property type="evidence" value="ECO:0007669"/>
    <property type="project" value="UniProtKB-ARBA"/>
</dbReference>
<evidence type="ECO:0000313" key="6">
    <source>
        <dbReference type="Proteomes" id="UP000664534"/>
    </source>
</evidence>
<comment type="caution">
    <text evidence="5">The sequence shown here is derived from an EMBL/GenBank/DDBJ whole genome shotgun (WGS) entry which is preliminary data.</text>
</comment>
<dbReference type="OrthoDB" id="10265068at2759"/>
<name>A0A8H3IUK4_9LECA</name>
<dbReference type="PANTHER" id="PTHR15074:SF0">
    <property type="entry name" value="METHYL-CPG-BINDING DOMAIN PROTEIN 4-LIKE PROTEIN"/>
    <property type="match status" value="1"/>
</dbReference>
<feature type="compositionally biased region" description="Polar residues" evidence="3">
    <location>
        <begin position="946"/>
        <end position="955"/>
    </location>
</feature>
<accession>A0A8H3IUK4</accession>
<evidence type="ECO:0000256" key="3">
    <source>
        <dbReference type="SAM" id="MobiDB-lite"/>
    </source>
</evidence>
<feature type="compositionally biased region" description="Basic and acidic residues" evidence="3">
    <location>
        <begin position="355"/>
        <end position="374"/>
    </location>
</feature>
<feature type="compositionally biased region" description="Basic and acidic residues" evidence="3">
    <location>
        <begin position="418"/>
        <end position="435"/>
    </location>
</feature>
<reference evidence="5" key="1">
    <citation type="submission" date="2021-03" db="EMBL/GenBank/DDBJ databases">
        <authorList>
            <person name="Tagirdzhanova G."/>
        </authorList>
    </citation>
    <scope>NUCLEOTIDE SEQUENCE</scope>
</reference>
<dbReference type="InterPro" id="IPR003265">
    <property type="entry name" value="HhH-GPD_domain"/>
</dbReference>
<dbReference type="GO" id="GO:0005634">
    <property type="term" value="C:nucleus"/>
    <property type="evidence" value="ECO:0007669"/>
    <property type="project" value="UniProtKB-SubCell"/>
</dbReference>
<keyword evidence="2" id="KW-0539">Nucleus</keyword>
<dbReference type="InterPro" id="IPR011257">
    <property type="entry name" value="DNA_glycosylase"/>
</dbReference>
<comment type="subcellular location">
    <subcellularLocation>
        <location evidence="1">Nucleus</location>
    </subcellularLocation>
</comment>
<feature type="domain" description="HhH-GPD" evidence="4">
    <location>
        <begin position="656"/>
        <end position="736"/>
    </location>
</feature>
<feature type="compositionally biased region" description="Basic and acidic residues" evidence="3">
    <location>
        <begin position="933"/>
        <end position="945"/>
    </location>
</feature>
<protein>
    <submittedName>
        <fullName evidence="5">Methyl-CpG-binding domain protein 4</fullName>
    </submittedName>
</protein>
<dbReference type="InterPro" id="IPR045138">
    <property type="entry name" value="MeCP2/MBD4"/>
</dbReference>
<evidence type="ECO:0000256" key="2">
    <source>
        <dbReference type="ARBA" id="ARBA00023242"/>
    </source>
</evidence>
<feature type="compositionally biased region" description="Basic residues" evidence="3">
    <location>
        <begin position="394"/>
        <end position="404"/>
    </location>
</feature>
<feature type="region of interest" description="Disordered" evidence="3">
    <location>
        <begin position="323"/>
        <end position="524"/>
    </location>
</feature>
<dbReference type="AlphaFoldDB" id="A0A8H3IUK4"/>
<feature type="compositionally biased region" description="Basic and acidic residues" evidence="3">
    <location>
        <begin position="463"/>
        <end position="482"/>
    </location>
</feature>